<dbReference type="AlphaFoldDB" id="A0A068W8B3"/>
<feature type="region of interest" description="Disordered" evidence="1">
    <location>
        <begin position="239"/>
        <end position="262"/>
    </location>
</feature>
<dbReference type="OrthoDB" id="6252402at2759"/>
<reference evidence="4" key="3">
    <citation type="submission" date="2020-10" db="UniProtKB">
        <authorList>
            <consortium name="WormBaseParasite"/>
        </authorList>
    </citation>
    <scope>IDENTIFICATION</scope>
</reference>
<evidence type="ECO:0000313" key="4">
    <source>
        <dbReference type="WBParaSite" id="EgrG_000858600"/>
    </source>
</evidence>
<dbReference type="EMBL" id="LK028576">
    <property type="protein sequence ID" value="CDS16170.1"/>
    <property type="molecule type" value="Genomic_DNA"/>
</dbReference>
<reference evidence="2" key="2">
    <citation type="submission" date="2014-06" db="EMBL/GenBank/DDBJ databases">
        <authorList>
            <person name="Aslett M."/>
        </authorList>
    </citation>
    <scope>NUCLEOTIDE SEQUENCE</scope>
</reference>
<reference evidence="2 3" key="1">
    <citation type="journal article" date="2013" name="Nature">
        <title>The genomes of four tapeworm species reveal adaptations to parasitism.</title>
        <authorList>
            <person name="Tsai I.J."/>
            <person name="Zarowiecki M."/>
            <person name="Holroyd N."/>
            <person name="Garciarrubio A."/>
            <person name="Sanchez-Flores A."/>
            <person name="Brooks K.L."/>
            <person name="Tracey A."/>
            <person name="Bobes R.J."/>
            <person name="Fragoso G."/>
            <person name="Sciutto E."/>
            <person name="Aslett M."/>
            <person name="Beasley H."/>
            <person name="Bennett H.M."/>
            <person name="Cai J."/>
            <person name="Camicia F."/>
            <person name="Clark R."/>
            <person name="Cucher M."/>
            <person name="De Silva N."/>
            <person name="Day T.A."/>
            <person name="Deplazes P."/>
            <person name="Estrada K."/>
            <person name="Fernandez C."/>
            <person name="Holland P.W."/>
            <person name="Hou J."/>
            <person name="Hu S."/>
            <person name="Huckvale T."/>
            <person name="Hung S.S."/>
            <person name="Kamenetzky L."/>
            <person name="Keane J.A."/>
            <person name="Kiss F."/>
            <person name="Koziol U."/>
            <person name="Lambert O."/>
            <person name="Liu K."/>
            <person name="Luo X."/>
            <person name="Luo Y."/>
            <person name="Macchiaroli N."/>
            <person name="Nichol S."/>
            <person name="Paps J."/>
            <person name="Parkinson J."/>
            <person name="Pouchkina-Stantcheva N."/>
            <person name="Riddiford N."/>
            <person name="Rosenzvit M."/>
            <person name="Salinas G."/>
            <person name="Wasmuth J.D."/>
            <person name="Zamanian M."/>
            <person name="Zheng Y."/>
            <person name="Cai X."/>
            <person name="Soberon X."/>
            <person name="Olson P.D."/>
            <person name="Laclette J.P."/>
            <person name="Brehm K."/>
            <person name="Berriman M."/>
            <person name="Garciarrubio A."/>
            <person name="Bobes R.J."/>
            <person name="Fragoso G."/>
            <person name="Sanchez-Flores A."/>
            <person name="Estrada K."/>
            <person name="Cevallos M.A."/>
            <person name="Morett E."/>
            <person name="Gonzalez V."/>
            <person name="Portillo T."/>
            <person name="Ochoa-Leyva A."/>
            <person name="Jose M.V."/>
            <person name="Sciutto E."/>
            <person name="Landa A."/>
            <person name="Jimenez L."/>
            <person name="Valdes V."/>
            <person name="Carrero J.C."/>
            <person name="Larralde C."/>
            <person name="Morales-Montor J."/>
            <person name="Limon-Lason J."/>
            <person name="Soberon X."/>
            <person name="Laclette J.P."/>
        </authorList>
    </citation>
    <scope>NUCLEOTIDE SEQUENCE [LARGE SCALE GENOMIC DNA]</scope>
</reference>
<evidence type="ECO:0000256" key="1">
    <source>
        <dbReference type="SAM" id="MobiDB-lite"/>
    </source>
</evidence>
<accession>A0A068W8B3</accession>
<feature type="region of interest" description="Disordered" evidence="1">
    <location>
        <begin position="1"/>
        <end position="64"/>
    </location>
</feature>
<feature type="compositionally biased region" description="Polar residues" evidence="1">
    <location>
        <begin position="193"/>
        <end position="205"/>
    </location>
</feature>
<feature type="compositionally biased region" description="Basic and acidic residues" evidence="1">
    <location>
        <begin position="173"/>
        <end position="192"/>
    </location>
</feature>
<proteinExistence type="predicted"/>
<feature type="compositionally biased region" description="Basic and acidic residues" evidence="1">
    <location>
        <begin position="448"/>
        <end position="457"/>
    </location>
</feature>
<sequence length="465" mass="51998">MPRSQKSDEKAPKKSRGKRSGSQPSKGYEFQTEVTFVNHGKVPKGTSFSREDVREHSFPSKKPDKAKKASAVKVFSKGIQFKEKVVYGGRTKKILEYDSIKLLEQLSSDCRMVFVNYENAKNGYFLVLGLLDANQVIRLMSLVKEDNPNAEIRWADTRASSSNEKSIQDDVLEPGKSDTTDPTTYHESERAYQRNSLPSLSNRSGSYRARPWTATSSYICADPHFDDGTVCSSKTLDAFTSQRDKPRRHSRRRSSYNSLDLSSDDGFHLSANGLKSQYYYVGPSDEEDSISKIVHHGKPRHKKSHQHKHQHYALGDEVSVSMTPSSIFSNVDYYSNDGFGTVKDSSVKGTPTRKSNTTRKSSYRPKSRQLPLSEAERNKGSWHSDVLFLTPTKNGGVKVSADGPVMLYTATRANVNRNDSSSSDEDSTSDGEGDFIYSSDSTLTLEGPVRDPLRLDLEANYTNGR</sequence>
<feature type="compositionally biased region" description="Basic residues" evidence="1">
    <location>
        <begin position="245"/>
        <end position="254"/>
    </location>
</feature>
<feature type="region of interest" description="Disordered" evidence="1">
    <location>
        <begin position="154"/>
        <end position="206"/>
    </location>
</feature>
<protein>
    <submittedName>
        <fullName evidence="2 4">Expressed conserved protein</fullName>
    </submittedName>
</protein>
<feature type="region of interest" description="Disordered" evidence="1">
    <location>
        <begin position="340"/>
        <end position="378"/>
    </location>
</feature>
<feature type="compositionally biased region" description="Acidic residues" evidence="1">
    <location>
        <begin position="422"/>
        <end position="433"/>
    </location>
</feature>
<name>A0A068W8B3_ECHGR</name>
<evidence type="ECO:0000313" key="2">
    <source>
        <dbReference type="EMBL" id="CDS16170.1"/>
    </source>
</evidence>
<feature type="compositionally biased region" description="Polar residues" evidence="1">
    <location>
        <begin position="343"/>
        <end position="360"/>
    </location>
</feature>
<gene>
    <name evidence="4" type="primary">EGR_01609</name>
    <name evidence="2" type="ORF">EgrG_000858600</name>
</gene>
<feature type="region of interest" description="Disordered" evidence="1">
    <location>
        <begin position="416"/>
        <end position="465"/>
    </location>
</feature>
<dbReference type="WBParaSite" id="EgrG_000858600">
    <property type="protein sequence ID" value="EgrG_000858600"/>
    <property type="gene ID" value="EgrG_000858600"/>
</dbReference>
<feature type="compositionally biased region" description="Basic and acidic residues" evidence="1">
    <location>
        <begin position="1"/>
        <end position="12"/>
    </location>
</feature>
<organism evidence="2">
    <name type="scientific">Echinococcus granulosus</name>
    <name type="common">Hydatid tapeworm</name>
    <dbReference type="NCBI Taxonomy" id="6210"/>
    <lineage>
        <taxon>Eukaryota</taxon>
        <taxon>Metazoa</taxon>
        <taxon>Spiralia</taxon>
        <taxon>Lophotrochozoa</taxon>
        <taxon>Platyhelminthes</taxon>
        <taxon>Cestoda</taxon>
        <taxon>Eucestoda</taxon>
        <taxon>Cyclophyllidea</taxon>
        <taxon>Taeniidae</taxon>
        <taxon>Echinococcus</taxon>
        <taxon>Echinococcus granulosus group</taxon>
    </lineage>
</organism>
<evidence type="ECO:0000313" key="3">
    <source>
        <dbReference type="Proteomes" id="UP000492820"/>
    </source>
</evidence>
<dbReference type="Proteomes" id="UP000492820">
    <property type="component" value="Unassembled WGS sequence"/>
</dbReference>
<feature type="compositionally biased region" description="Basic and acidic residues" evidence="1">
    <location>
        <begin position="49"/>
        <end position="64"/>
    </location>
</feature>